<evidence type="ECO:0000313" key="1">
    <source>
        <dbReference type="EMBL" id="MDR6782341.1"/>
    </source>
</evidence>
<dbReference type="Proteomes" id="UP001246858">
    <property type="component" value="Unassembled WGS sequence"/>
</dbReference>
<gene>
    <name evidence="1" type="ORF">J2X78_000893</name>
</gene>
<keyword evidence="2" id="KW-1185">Reference proteome</keyword>
<proteinExistence type="predicted"/>
<evidence type="ECO:0000313" key="2">
    <source>
        <dbReference type="Proteomes" id="UP001246858"/>
    </source>
</evidence>
<sequence length="478" mass="53394">MKLYNIKPSLIRMKILSTLGLLSLVILLDSCEKFLEIDVPKENLTSESIFTNDELASSAVAGMYSVMATGLGLSSISSICGLTADEFLNYNQNLTEFYENEITPINTFNNSNYSGRYNSIYSANSIIEGLAGSKGLTTAAVNQLKGEALFVRAFNYLYLVNLFGPVPLQLSTDYKINRTSGRASTTEVYSQIVKDLKEAEELLTDKYYTTERVRPNLAAVQALLARTYLYTKDWANAEKYATLVIDKSSIYSLTSLDNVFLKNSQEAIWQLFPTASSGNTAEGVFFIIISAPNNVSLATSFVTTAFESGDKRRNSWVGTYVPPSGPTYYYPNKYKLRAATPVNEYSMVLRLAEQYLIRAEARAMQENLPNAIKDIDAIRIRAGAVSNNTGANATNPFKTIGFSNPDISRDNLLLAIQKERRIELFSEWGHRWIDLKRTGQADNVLKQIKPKWQSTDVLYPIPYNETSRNPNVGQNLGY</sequence>
<accession>A0ACC6KTB7</accession>
<comment type="caution">
    <text evidence="1">The sequence shown here is derived from an EMBL/GenBank/DDBJ whole genome shotgun (WGS) entry which is preliminary data.</text>
</comment>
<organism evidence="1 2">
    <name type="scientific">Pedobacter africanus</name>
    <dbReference type="NCBI Taxonomy" id="151894"/>
    <lineage>
        <taxon>Bacteria</taxon>
        <taxon>Pseudomonadati</taxon>
        <taxon>Bacteroidota</taxon>
        <taxon>Sphingobacteriia</taxon>
        <taxon>Sphingobacteriales</taxon>
        <taxon>Sphingobacteriaceae</taxon>
        <taxon>Pedobacter</taxon>
    </lineage>
</organism>
<protein>
    <submittedName>
        <fullName evidence="1">Uncharacterized protein</fullName>
    </submittedName>
</protein>
<dbReference type="EMBL" id="JAVDTF010000001">
    <property type="protein sequence ID" value="MDR6782341.1"/>
    <property type="molecule type" value="Genomic_DNA"/>
</dbReference>
<name>A0ACC6KTB7_9SPHI</name>
<reference evidence="1" key="1">
    <citation type="submission" date="2023-07" db="EMBL/GenBank/DDBJ databases">
        <title>Sorghum-associated microbial communities from plants grown in Nebraska, USA.</title>
        <authorList>
            <person name="Schachtman D."/>
        </authorList>
    </citation>
    <scope>NUCLEOTIDE SEQUENCE</scope>
    <source>
        <strain evidence="1">2697</strain>
    </source>
</reference>